<evidence type="ECO:0000313" key="2">
    <source>
        <dbReference type="EMBL" id="ANY82512.1"/>
    </source>
</evidence>
<reference evidence="2" key="1">
    <citation type="submission" date="2016-07" db="EMBL/GenBank/DDBJ databases">
        <title>Microvirga ossetica sp. nov. a new species of rhizobia isolated from root nodules of the legume species Vicia alpestris Steven originated from North Ossetia region in the Caucasus.</title>
        <authorList>
            <person name="Safronova V.I."/>
            <person name="Kuznetsova I.G."/>
            <person name="Sazanova A.L."/>
            <person name="Belimov A."/>
            <person name="Andronov E."/>
            <person name="Osledkin Y.S."/>
            <person name="Onishchuk O.P."/>
            <person name="Kurchak O.N."/>
            <person name="Shaposhnikov A.I."/>
            <person name="Willems A."/>
            <person name="Tikhonovich I.A."/>
        </authorList>
    </citation>
    <scope>NUCLEOTIDE SEQUENCE [LARGE SCALE GENOMIC DNA]</scope>
    <source>
        <strain evidence="2">V5/3M</strain>
        <plasmid evidence="2">unnamed1</plasmid>
    </source>
</reference>
<accession>A0A1B2ERQ9</accession>
<dbReference type="OrthoDB" id="8019154at2"/>
<geneLocation type="plasmid" evidence="2">
    <name>unnamed1</name>
</geneLocation>
<dbReference type="KEGG" id="moc:BB934_29960"/>
<sequence>MDWDEPFPLNAVPPRVRKTILSEFKARCPSIREVAQTPDSYWLATPNIGPTILEQIRRVTDAALEQTASPSRPRLTDAELLDCLERLQDELRWLQDRMEAKLFKTARRRPNRQEASQHAGHDA</sequence>
<protein>
    <submittedName>
        <fullName evidence="2">Uncharacterized protein</fullName>
    </submittedName>
</protein>
<keyword evidence="2" id="KW-0614">Plasmid</keyword>
<evidence type="ECO:0000256" key="1">
    <source>
        <dbReference type="SAM" id="MobiDB-lite"/>
    </source>
</evidence>
<gene>
    <name evidence="2" type="ORF">BB934_29960</name>
</gene>
<dbReference type="AlphaFoldDB" id="A0A1B2ERQ9"/>
<dbReference type="RefSeq" id="WP_099513621.1">
    <property type="nucleotide sequence ID" value="NZ_CP016617.1"/>
</dbReference>
<organism evidence="2">
    <name type="scientific">Microvirga ossetica</name>
    <dbReference type="NCBI Taxonomy" id="1882682"/>
    <lineage>
        <taxon>Bacteria</taxon>
        <taxon>Pseudomonadati</taxon>
        <taxon>Pseudomonadota</taxon>
        <taxon>Alphaproteobacteria</taxon>
        <taxon>Hyphomicrobiales</taxon>
        <taxon>Methylobacteriaceae</taxon>
        <taxon>Microvirga</taxon>
    </lineage>
</organism>
<name>A0A1B2ERQ9_9HYPH</name>
<feature type="region of interest" description="Disordered" evidence="1">
    <location>
        <begin position="104"/>
        <end position="123"/>
    </location>
</feature>
<proteinExistence type="predicted"/>
<dbReference type="EMBL" id="CP016617">
    <property type="protein sequence ID" value="ANY82512.1"/>
    <property type="molecule type" value="Genomic_DNA"/>
</dbReference>